<organism evidence="1 2">
    <name type="scientific">Pseudoalteromonas luteoviolacea CPMOR-1</name>
    <dbReference type="NCBI Taxonomy" id="1365248"/>
    <lineage>
        <taxon>Bacteria</taxon>
        <taxon>Pseudomonadati</taxon>
        <taxon>Pseudomonadota</taxon>
        <taxon>Gammaproteobacteria</taxon>
        <taxon>Alteromonadales</taxon>
        <taxon>Pseudoalteromonadaceae</taxon>
        <taxon>Pseudoalteromonas</taxon>
    </lineage>
</organism>
<accession>A0A167H9N8</accession>
<reference evidence="1 2" key="1">
    <citation type="submission" date="2013-07" db="EMBL/GenBank/DDBJ databases">
        <title>Comparative Genomic and Metabolomic Analysis of Twelve Strains of Pseudoalteromonas luteoviolacea.</title>
        <authorList>
            <person name="Vynne N.G."/>
            <person name="Mansson M."/>
            <person name="Gram L."/>
        </authorList>
    </citation>
    <scope>NUCLEOTIDE SEQUENCE [LARGE SCALE GENOMIC DNA]</scope>
    <source>
        <strain evidence="1 2">CPMOR-1</strain>
    </source>
</reference>
<dbReference type="EMBL" id="AUYC01000091">
    <property type="protein sequence ID" value="KZN57792.1"/>
    <property type="molecule type" value="Genomic_DNA"/>
</dbReference>
<proteinExistence type="predicted"/>
<evidence type="ECO:0000313" key="2">
    <source>
        <dbReference type="Proteomes" id="UP000076486"/>
    </source>
</evidence>
<dbReference type="PATRIC" id="fig|1365248.3.peg.5267"/>
<sequence>MQFNAALYFCEARLVKHYFTYITKEGNYELLKVVLAKAFSTEFVDHESGWWGEYALSKNECKIKLYPNFVSGEGYHHEGKPNFPYLLEIPEQREPQRVIELMRKLPIKFELLEHDEI</sequence>
<gene>
    <name evidence="1" type="ORF">N473_26685</name>
</gene>
<dbReference type="Proteomes" id="UP000076486">
    <property type="component" value="Unassembled WGS sequence"/>
</dbReference>
<dbReference type="RefSeq" id="WP_063370278.1">
    <property type="nucleotide sequence ID" value="NZ_AUYC01000091.1"/>
</dbReference>
<dbReference type="AlphaFoldDB" id="A0A167H9N8"/>
<protein>
    <submittedName>
        <fullName evidence="1">Uncharacterized protein</fullName>
    </submittedName>
</protein>
<evidence type="ECO:0000313" key="1">
    <source>
        <dbReference type="EMBL" id="KZN57792.1"/>
    </source>
</evidence>
<name>A0A167H9N8_9GAMM</name>
<comment type="caution">
    <text evidence="1">The sequence shown here is derived from an EMBL/GenBank/DDBJ whole genome shotgun (WGS) entry which is preliminary data.</text>
</comment>